<dbReference type="PANTHER" id="PTHR33280:SF1">
    <property type="entry name" value="LARGE RIBOSOMAL SUBUNIT PROTEIN BL31C"/>
    <property type="match status" value="1"/>
</dbReference>
<feature type="region of interest" description="Disordered" evidence="8">
    <location>
        <begin position="85"/>
        <end position="106"/>
    </location>
</feature>
<feature type="compositionally biased region" description="Basic and acidic residues" evidence="8">
    <location>
        <begin position="96"/>
        <end position="106"/>
    </location>
</feature>
<sequence length="106" mass="11921">MVLKKQEKLHNSLNAKGNLIMPKSEIHPKWYPDAKVICNGEVVMTTGSTQPELHVDVWSGNHPFFTGTQKILDTEGRVDRFMKKYGMGSANSATSKDQKEENDSNK</sequence>
<evidence type="ECO:0000256" key="7">
    <source>
        <dbReference type="HAMAP-Rule" id="MF_00501"/>
    </source>
</evidence>
<evidence type="ECO:0000256" key="5">
    <source>
        <dbReference type="ARBA" id="ARBA00023274"/>
    </source>
</evidence>
<keyword evidence="5 7" id="KW-0687">Ribonucleoprotein</keyword>
<comment type="similarity">
    <text evidence="1 7">Belongs to the bacterial ribosomal protein bL31 family. Type A subfamily.</text>
</comment>
<dbReference type="AlphaFoldDB" id="A0A0A1ZQT7"/>
<comment type="subunit">
    <text evidence="7">Part of the 50S ribosomal subunit.</text>
</comment>
<keyword evidence="4 7" id="KW-0689">Ribosomal protein</keyword>
<evidence type="ECO:0000256" key="8">
    <source>
        <dbReference type="SAM" id="MobiDB-lite"/>
    </source>
</evidence>
<dbReference type="NCBIfam" id="NF000612">
    <property type="entry name" value="PRK00019.1"/>
    <property type="match status" value="1"/>
</dbReference>
<dbReference type="InterPro" id="IPR034704">
    <property type="entry name" value="Ribosomal_bL28/bL31-like_sf"/>
</dbReference>
<dbReference type="GO" id="GO:0019843">
    <property type="term" value="F:rRNA binding"/>
    <property type="evidence" value="ECO:0007669"/>
    <property type="project" value="UniProtKB-KW"/>
</dbReference>
<evidence type="ECO:0000256" key="1">
    <source>
        <dbReference type="ARBA" id="ARBA00009296"/>
    </source>
</evidence>
<reference evidence="10" key="1">
    <citation type="journal article" date="2014" name="Sci. Data">
        <title>Genomes of diverse isolates of the marine cyanobacterium Prochlorococcus.</title>
        <authorList>
            <person name="Biller S."/>
            <person name="Berube P."/>
            <person name="Thompson J."/>
            <person name="Kelly L."/>
            <person name="Roggensack S."/>
            <person name="Awad L."/>
            <person name="Roache-Johnson K."/>
            <person name="Ding H."/>
            <person name="Giovannoni S.J."/>
            <person name="Moore L.R."/>
            <person name="Chisholm S.W."/>
        </authorList>
    </citation>
    <scope>NUCLEOTIDE SEQUENCE [LARGE SCALE GENOMIC DNA]</scope>
</reference>
<dbReference type="NCBIfam" id="NF001809">
    <property type="entry name" value="PRK00528.1"/>
    <property type="match status" value="1"/>
</dbReference>
<dbReference type="Proteomes" id="UP000030491">
    <property type="component" value="Unassembled WGS sequence"/>
</dbReference>
<dbReference type="InterPro" id="IPR027491">
    <property type="entry name" value="Ribosomal_bL31_A"/>
</dbReference>
<dbReference type="InterPro" id="IPR042105">
    <property type="entry name" value="Ribosomal_bL31_sf"/>
</dbReference>
<dbReference type="InterPro" id="IPR002150">
    <property type="entry name" value="Ribosomal_bL31"/>
</dbReference>
<accession>A0A0A1ZQT7</accession>
<dbReference type="NCBIfam" id="TIGR00105">
    <property type="entry name" value="L31"/>
    <property type="match status" value="1"/>
</dbReference>
<dbReference type="GO" id="GO:1990904">
    <property type="term" value="C:ribonucleoprotein complex"/>
    <property type="evidence" value="ECO:0007669"/>
    <property type="project" value="UniProtKB-KW"/>
</dbReference>
<protein>
    <recommendedName>
        <fullName evidence="6 7">Large ribosomal subunit protein bL31</fullName>
    </recommendedName>
</protein>
<gene>
    <name evidence="7" type="primary">rpmE</name>
    <name evidence="7" type="synonym">rpl31</name>
    <name evidence="9" type="ORF">EU93_0947</name>
</gene>
<keyword evidence="3 7" id="KW-0694">RNA-binding</keyword>
<dbReference type="GO" id="GO:0006412">
    <property type="term" value="P:translation"/>
    <property type="evidence" value="ECO:0007669"/>
    <property type="project" value="UniProtKB-UniRule"/>
</dbReference>
<comment type="function">
    <text evidence="7">Binds the 23S rRNA.</text>
</comment>
<dbReference type="GO" id="GO:0003735">
    <property type="term" value="F:structural constituent of ribosome"/>
    <property type="evidence" value="ECO:0007669"/>
    <property type="project" value="InterPro"/>
</dbReference>
<evidence type="ECO:0000313" key="9">
    <source>
        <dbReference type="EMBL" id="KGF91800.1"/>
    </source>
</evidence>
<evidence type="ECO:0000256" key="4">
    <source>
        <dbReference type="ARBA" id="ARBA00022980"/>
    </source>
</evidence>
<keyword evidence="2 7" id="KW-0699">rRNA-binding</keyword>
<comment type="caution">
    <text evidence="7">Lacks conserved residue(s) required for the propagation of feature annotation.</text>
</comment>
<dbReference type="SUPFAM" id="SSF143800">
    <property type="entry name" value="L28p-like"/>
    <property type="match status" value="1"/>
</dbReference>
<dbReference type="Gene3D" id="4.10.830.30">
    <property type="entry name" value="Ribosomal protein L31"/>
    <property type="match status" value="1"/>
</dbReference>
<name>A0A0A1ZQT7_PROMR</name>
<evidence type="ECO:0000256" key="6">
    <source>
        <dbReference type="ARBA" id="ARBA00035687"/>
    </source>
</evidence>
<organism evidence="9 10">
    <name type="scientific">Prochlorococcus marinus str. MIT 9116</name>
    <dbReference type="NCBI Taxonomy" id="167544"/>
    <lineage>
        <taxon>Bacteria</taxon>
        <taxon>Bacillati</taxon>
        <taxon>Cyanobacteriota</taxon>
        <taxon>Cyanophyceae</taxon>
        <taxon>Synechococcales</taxon>
        <taxon>Prochlorococcaceae</taxon>
        <taxon>Prochlorococcus</taxon>
    </lineage>
</organism>
<dbReference type="HAMAP" id="MF_00501">
    <property type="entry name" value="Ribosomal_bL31_1"/>
    <property type="match status" value="1"/>
</dbReference>
<dbReference type="PANTHER" id="PTHR33280">
    <property type="entry name" value="50S RIBOSOMAL PROTEIN L31, CHLOROPLASTIC"/>
    <property type="match status" value="1"/>
</dbReference>
<evidence type="ECO:0000256" key="2">
    <source>
        <dbReference type="ARBA" id="ARBA00022730"/>
    </source>
</evidence>
<proteinExistence type="inferred from homology"/>
<evidence type="ECO:0000313" key="10">
    <source>
        <dbReference type="Proteomes" id="UP000030491"/>
    </source>
</evidence>
<dbReference type="EMBL" id="JNAJ01000012">
    <property type="protein sequence ID" value="KGF91800.1"/>
    <property type="molecule type" value="Genomic_DNA"/>
</dbReference>
<dbReference type="GO" id="GO:0005840">
    <property type="term" value="C:ribosome"/>
    <property type="evidence" value="ECO:0007669"/>
    <property type="project" value="UniProtKB-KW"/>
</dbReference>
<dbReference type="PROSITE" id="PS01143">
    <property type="entry name" value="RIBOSOMAL_L31"/>
    <property type="match status" value="1"/>
</dbReference>
<dbReference type="PRINTS" id="PR01249">
    <property type="entry name" value="RIBOSOMALL31"/>
</dbReference>
<comment type="caution">
    <text evidence="9">The sequence shown here is derived from an EMBL/GenBank/DDBJ whole genome shotgun (WGS) entry which is preliminary data.</text>
</comment>
<dbReference type="Pfam" id="PF01197">
    <property type="entry name" value="Ribosomal_L31"/>
    <property type="match status" value="1"/>
</dbReference>
<evidence type="ECO:0000256" key="3">
    <source>
        <dbReference type="ARBA" id="ARBA00022884"/>
    </source>
</evidence>